<evidence type="ECO:0000313" key="2">
    <source>
        <dbReference type="EMBL" id="CAF9929228.1"/>
    </source>
</evidence>
<accession>A0A8H3IRU8</accession>
<comment type="caution">
    <text evidence="2">The sequence shown here is derived from an EMBL/GenBank/DDBJ whole genome shotgun (WGS) entry which is preliminary data.</text>
</comment>
<dbReference type="SUPFAM" id="SSF55729">
    <property type="entry name" value="Acyl-CoA N-acyltransferases (Nat)"/>
    <property type="match status" value="1"/>
</dbReference>
<dbReference type="Proteomes" id="UP000664169">
    <property type="component" value="Unassembled WGS sequence"/>
</dbReference>
<organism evidence="2 3">
    <name type="scientific">Gomphillus americanus</name>
    <dbReference type="NCBI Taxonomy" id="1940652"/>
    <lineage>
        <taxon>Eukaryota</taxon>
        <taxon>Fungi</taxon>
        <taxon>Dikarya</taxon>
        <taxon>Ascomycota</taxon>
        <taxon>Pezizomycotina</taxon>
        <taxon>Lecanoromycetes</taxon>
        <taxon>OSLEUM clade</taxon>
        <taxon>Ostropomycetidae</taxon>
        <taxon>Ostropales</taxon>
        <taxon>Graphidaceae</taxon>
        <taxon>Gomphilloideae</taxon>
        <taxon>Gomphillus</taxon>
    </lineage>
</organism>
<dbReference type="PANTHER" id="PTHR43441">
    <property type="entry name" value="RIBOSOMAL-PROTEIN-SERINE ACETYLTRANSFERASE"/>
    <property type="match status" value="1"/>
</dbReference>
<dbReference type="OrthoDB" id="41238at2759"/>
<proteinExistence type="predicted"/>
<dbReference type="GO" id="GO:0008999">
    <property type="term" value="F:protein-N-terminal-alanine acetyltransferase activity"/>
    <property type="evidence" value="ECO:0007669"/>
    <property type="project" value="TreeGrafter"/>
</dbReference>
<dbReference type="GO" id="GO:1990189">
    <property type="term" value="F:protein N-terminal-serine acetyltransferase activity"/>
    <property type="evidence" value="ECO:0007669"/>
    <property type="project" value="TreeGrafter"/>
</dbReference>
<name>A0A8H3IRU8_9LECA</name>
<dbReference type="Pfam" id="PF13302">
    <property type="entry name" value="Acetyltransf_3"/>
    <property type="match status" value="1"/>
</dbReference>
<reference evidence="2" key="1">
    <citation type="submission" date="2021-03" db="EMBL/GenBank/DDBJ databases">
        <authorList>
            <person name="Tagirdzhanova G."/>
        </authorList>
    </citation>
    <scope>NUCLEOTIDE SEQUENCE</scope>
</reference>
<evidence type="ECO:0000259" key="1">
    <source>
        <dbReference type="Pfam" id="PF13302"/>
    </source>
</evidence>
<dbReference type="Gene3D" id="3.40.630.30">
    <property type="match status" value="1"/>
</dbReference>
<evidence type="ECO:0000313" key="3">
    <source>
        <dbReference type="Proteomes" id="UP000664169"/>
    </source>
</evidence>
<protein>
    <recommendedName>
        <fullName evidence="1">N-acetyltransferase domain-containing protein</fullName>
    </recommendedName>
</protein>
<dbReference type="InterPro" id="IPR016181">
    <property type="entry name" value="Acyl_CoA_acyltransferase"/>
</dbReference>
<dbReference type="PANTHER" id="PTHR43441:SF5">
    <property type="entry name" value="FAMILY ACETYLTRANSFERASE, PUTATIVE-RELATED"/>
    <property type="match status" value="1"/>
</dbReference>
<gene>
    <name evidence="2" type="ORF">GOMPHAMPRED_005338</name>
</gene>
<dbReference type="InterPro" id="IPR000182">
    <property type="entry name" value="GNAT_dom"/>
</dbReference>
<feature type="domain" description="N-acetyltransferase" evidence="1">
    <location>
        <begin position="44"/>
        <end position="188"/>
    </location>
</feature>
<keyword evidence="3" id="KW-1185">Reference proteome</keyword>
<dbReference type="EMBL" id="CAJPDQ010000032">
    <property type="protein sequence ID" value="CAF9929228.1"/>
    <property type="molecule type" value="Genomic_DNA"/>
</dbReference>
<dbReference type="AlphaFoldDB" id="A0A8H3IRU8"/>
<dbReference type="InterPro" id="IPR051908">
    <property type="entry name" value="Ribosomal_N-acetyltransferase"/>
</dbReference>
<sequence length="251" mass="28428">MVFQPVRESFCLPLDVARLQTSRLRLARFEDNYESNVQELLKASSSDEELFTFLGYGPFKQAEEYDRFWTATMSKKSVQLFAILLAAGTIKRPSPGSTEYTEHEVKQDTFAGVISLLNSDLDNSVAEIGHIMILSQYQRTFVHSTAVCLLLNHLLEPRPQDLGLRRVEWRCHSQNEPSRAAAERFGFKLEGVLRWFLALPVGKRGNSGAHMPTTNAQGESIGLGRHTCIFAICWDDWLEGGRDHVAKLLQR</sequence>